<dbReference type="EMBL" id="CP055156">
    <property type="protein sequence ID" value="QNF34337.1"/>
    <property type="molecule type" value="Genomic_DNA"/>
</dbReference>
<gene>
    <name evidence="1" type="ORF">HUW51_17005</name>
</gene>
<organism evidence="1 2">
    <name type="scientific">Adhaeribacter swui</name>
    <dbReference type="NCBI Taxonomy" id="2086471"/>
    <lineage>
        <taxon>Bacteria</taxon>
        <taxon>Pseudomonadati</taxon>
        <taxon>Bacteroidota</taxon>
        <taxon>Cytophagia</taxon>
        <taxon>Cytophagales</taxon>
        <taxon>Hymenobacteraceae</taxon>
        <taxon>Adhaeribacter</taxon>
    </lineage>
</organism>
<dbReference type="KEGG" id="aswu:HUW51_17005"/>
<dbReference type="AlphaFoldDB" id="A0A7G7GB03"/>
<proteinExistence type="predicted"/>
<evidence type="ECO:0000313" key="1">
    <source>
        <dbReference type="EMBL" id="QNF34337.1"/>
    </source>
</evidence>
<reference evidence="1 2" key="1">
    <citation type="journal article" date="2018" name="Int. J. Syst. Evol. Microbiol.">
        <title>Adhaeribacter swui sp. nov., isolated from wet mud.</title>
        <authorList>
            <person name="Kim D.U."/>
            <person name="Kim K.W."/>
            <person name="Kang M.S."/>
            <person name="Kim J.Y."/>
            <person name="Jang J.H."/>
            <person name="Kim M.K."/>
        </authorList>
    </citation>
    <scope>NUCLEOTIDE SEQUENCE [LARGE SCALE GENOMIC DNA]</scope>
    <source>
        <strain evidence="1 2">KCTC 52873</strain>
    </source>
</reference>
<keyword evidence="2" id="KW-1185">Reference proteome</keyword>
<name>A0A7G7GB03_9BACT</name>
<dbReference type="RefSeq" id="WP_185270818.1">
    <property type="nucleotide sequence ID" value="NZ_CP055156.1"/>
</dbReference>
<dbReference type="Proteomes" id="UP000515237">
    <property type="component" value="Chromosome"/>
</dbReference>
<evidence type="ECO:0000313" key="2">
    <source>
        <dbReference type="Proteomes" id="UP000515237"/>
    </source>
</evidence>
<protein>
    <submittedName>
        <fullName evidence="1">Uncharacterized protein</fullName>
    </submittedName>
</protein>
<accession>A0A7G7GB03</accession>
<sequence>MGYPRTDDPRRSLFFALTLAKARDGILEELRKWRAENIVISSNAPLRKDGLPYSVNTKTEDAGVAVYFTRGEEQWVVPCDEYESIAENMQAIRYIIESFRTIERHGGHQAFRSATSNFKALPERGTGATCWEILKIAPGANAATIREAYHRELLASQVNGQISHEQLNFLNTAKEQCMAAINLS</sequence>